<keyword evidence="2" id="KW-1185">Reference proteome</keyword>
<reference evidence="1 2" key="1">
    <citation type="submission" date="2022-01" db="EMBL/GenBank/DDBJ databases">
        <authorList>
            <person name="Xiong W."/>
            <person name="Schranz E."/>
        </authorList>
    </citation>
    <scope>NUCLEOTIDE SEQUENCE [LARGE SCALE GENOMIC DNA]</scope>
</reference>
<proteinExistence type="predicted"/>
<sequence length="78" mass="9187">MKKIFIFLAFSPKLNRKKDNFQLQQPHQKIGLNGYSCYLGKIGKKNSAKFQIYSSQIMHVQSPRARWSLQQFLDTDNH</sequence>
<dbReference type="EMBL" id="CAKMRJ010000002">
    <property type="protein sequence ID" value="CAH1417068.1"/>
    <property type="molecule type" value="Genomic_DNA"/>
</dbReference>
<comment type="caution">
    <text evidence="1">The sequence shown here is derived from an EMBL/GenBank/DDBJ whole genome shotgun (WGS) entry which is preliminary data.</text>
</comment>
<protein>
    <submittedName>
        <fullName evidence="1">Uncharacterized protein</fullName>
    </submittedName>
</protein>
<dbReference type="Proteomes" id="UP001157418">
    <property type="component" value="Unassembled WGS sequence"/>
</dbReference>
<evidence type="ECO:0000313" key="1">
    <source>
        <dbReference type="EMBL" id="CAH1417068.1"/>
    </source>
</evidence>
<name>A0AAU9LMA9_9ASTR</name>
<accession>A0AAU9LMA9</accession>
<organism evidence="1 2">
    <name type="scientific">Lactuca virosa</name>
    <dbReference type="NCBI Taxonomy" id="75947"/>
    <lineage>
        <taxon>Eukaryota</taxon>
        <taxon>Viridiplantae</taxon>
        <taxon>Streptophyta</taxon>
        <taxon>Embryophyta</taxon>
        <taxon>Tracheophyta</taxon>
        <taxon>Spermatophyta</taxon>
        <taxon>Magnoliopsida</taxon>
        <taxon>eudicotyledons</taxon>
        <taxon>Gunneridae</taxon>
        <taxon>Pentapetalae</taxon>
        <taxon>asterids</taxon>
        <taxon>campanulids</taxon>
        <taxon>Asterales</taxon>
        <taxon>Asteraceae</taxon>
        <taxon>Cichorioideae</taxon>
        <taxon>Cichorieae</taxon>
        <taxon>Lactucinae</taxon>
        <taxon>Lactuca</taxon>
    </lineage>
</organism>
<evidence type="ECO:0000313" key="2">
    <source>
        <dbReference type="Proteomes" id="UP001157418"/>
    </source>
</evidence>
<gene>
    <name evidence="1" type="ORF">LVIROSA_LOCUS4781</name>
</gene>
<dbReference type="AlphaFoldDB" id="A0AAU9LMA9"/>